<evidence type="ECO:0000256" key="2">
    <source>
        <dbReference type="SAM" id="SignalP"/>
    </source>
</evidence>
<dbReference type="Proteomes" id="UP000615760">
    <property type="component" value="Unassembled WGS sequence"/>
</dbReference>
<keyword evidence="5" id="KW-1185">Reference proteome</keyword>
<dbReference type="Gene3D" id="2.60.40.10">
    <property type="entry name" value="Immunoglobulins"/>
    <property type="match status" value="1"/>
</dbReference>
<evidence type="ECO:0000259" key="3">
    <source>
        <dbReference type="SMART" id="SM00642"/>
    </source>
</evidence>
<protein>
    <recommendedName>
        <fullName evidence="3">Glycosyl hydrolase family 13 catalytic domain-containing protein</fullName>
    </recommendedName>
</protein>
<feature type="signal peptide" evidence="2">
    <location>
        <begin position="1"/>
        <end position="18"/>
    </location>
</feature>
<dbReference type="InterPro" id="IPR014756">
    <property type="entry name" value="Ig_E-set"/>
</dbReference>
<dbReference type="Gene3D" id="3.20.20.80">
    <property type="entry name" value="Glycosidases"/>
    <property type="match status" value="1"/>
</dbReference>
<dbReference type="SUPFAM" id="SSF51445">
    <property type="entry name" value="(Trans)glycosidases"/>
    <property type="match status" value="1"/>
</dbReference>
<dbReference type="SUPFAM" id="SSF81296">
    <property type="entry name" value="E set domains"/>
    <property type="match status" value="1"/>
</dbReference>
<keyword evidence="1 2" id="KW-0732">Signal</keyword>
<evidence type="ECO:0000256" key="1">
    <source>
        <dbReference type="ARBA" id="ARBA00022729"/>
    </source>
</evidence>
<dbReference type="Pfam" id="PF18962">
    <property type="entry name" value="Por_Secre_tail"/>
    <property type="match status" value="1"/>
</dbReference>
<sequence length="934" mass="103519">MKKITFLLLFIISYTGFAQLTTSPTPAVATGPVTLYFDAAGTPLESYTGTIYAHMGVTVDDEQWQYVIGDWGQNDVQPALTPVSGTVYQLEITPDLYSYFGVPTSSTISQICVVFRAETGSPQSSDLFAAIGSFQVNLSAPENESTTILTSGGSLSIAANNTGGSANYALLSNGGVIDTQNNISSYTYVHANITENQNYELTVTQGSNVITRTFSVIVNPNTVTEAMPVGVRDGITYSDVDNTTATLVLNAPGKDFVYVAGSFNNWQPGTAHAMKKDGDTGKFWLELTGLTPEEKYTYQYWVIDETPVAGSPVMVKTADPFSTLVLSPYDDPWIDASTYPDMPVYPEGQSFEVSVLETAQVPYNWQVTDFEKPAKEDLIIYELLIRDFNSEKTWNSLTDQIDYFKNLNINAIEIMPVMEFEGNISWGYNTAFHMALDKAYGTADSMKNFIDVCHENGIAVILDIALNHVYGRSPLARMWMDDPDGDGFGNPSTENPYCNVTATHSYSVGSDLNHQSELTQYYVERSVEYWMTEFNIDGYRWDLTKGFTQNCGPGDDGCTNAYQADRVAILKQYADIQWAIDPDFYVIFEHLGGIQEEKEWADYRVDEGKGIMLWGKFTDPYNQNSMGYAENSNFNSMDFENKTFQEPRLVGFAESHDEERLMFKNLAYGNSDGGYDVTDEATALNRMGAVGAVLFTIPGPKMFWQFGELGYDYSINHCENGTIENGCRTNPKPIPSEIGYTTDANRTALYNTWAKLIEIRLNNPVFHTKTFTIASGSLTPRIDIWNESLGTGELSSVIVLANFDVTAQTVETLFPSTDEWYNLMDNTTISGTTTTVTLQPGEFRIFGNQPAALSTPQANSQKLALYPNPANNEFMVNTATQKVEVYNITGQLVKTYNAAPANTPFNVNDISKGMYLVKITDSNNAVNTTKLVRE</sequence>
<dbReference type="NCBIfam" id="TIGR04183">
    <property type="entry name" value="Por_Secre_tail"/>
    <property type="match status" value="1"/>
</dbReference>
<evidence type="ECO:0000313" key="4">
    <source>
        <dbReference type="EMBL" id="GGB85679.1"/>
    </source>
</evidence>
<dbReference type="InterPro" id="IPR013783">
    <property type="entry name" value="Ig-like_fold"/>
</dbReference>
<dbReference type="InterPro" id="IPR017853">
    <property type="entry name" value="GH"/>
</dbReference>
<dbReference type="EMBL" id="BMJE01000008">
    <property type="protein sequence ID" value="GGB85679.1"/>
    <property type="molecule type" value="Genomic_DNA"/>
</dbReference>
<evidence type="ECO:0000313" key="5">
    <source>
        <dbReference type="Proteomes" id="UP000615760"/>
    </source>
</evidence>
<feature type="chain" id="PRO_5046573394" description="Glycosyl hydrolase family 13 catalytic domain-containing protein" evidence="2">
    <location>
        <begin position="19"/>
        <end position="934"/>
    </location>
</feature>
<dbReference type="InterPro" id="IPR026444">
    <property type="entry name" value="Secre_tail"/>
</dbReference>
<dbReference type="CDD" id="cd11350">
    <property type="entry name" value="AmyAc_4"/>
    <property type="match status" value="1"/>
</dbReference>
<accession>A0ABQ1K233</accession>
<dbReference type="SMART" id="SM00642">
    <property type="entry name" value="Aamy"/>
    <property type="match status" value="1"/>
</dbReference>
<dbReference type="InterPro" id="IPR006047">
    <property type="entry name" value="GH13_cat_dom"/>
</dbReference>
<gene>
    <name evidence="4" type="ORF">GCM10007424_27190</name>
</gene>
<feature type="domain" description="Glycosyl hydrolase family 13 catalytic" evidence="3">
    <location>
        <begin position="382"/>
        <end position="760"/>
    </location>
</feature>
<organism evidence="4 5">
    <name type="scientific">Flavobacterium suaedae</name>
    <dbReference type="NCBI Taxonomy" id="1767027"/>
    <lineage>
        <taxon>Bacteria</taxon>
        <taxon>Pseudomonadati</taxon>
        <taxon>Bacteroidota</taxon>
        <taxon>Flavobacteriia</taxon>
        <taxon>Flavobacteriales</taxon>
        <taxon>Flavobacteriaceae</taxon>
        <taxon>Flavobacterium</taxon>
    </lineage>
</organism>
<comment type="caution">
    <text evidence="4">The sequence shown here is derived from an EMBL/GenBank/DDBJ whole genome shotgun (WGS) entry which is preliminary data.</text>
</comment>
<dbReference type="PANTHER" id="PTHR10357:SF179">
    <property type="entry name" value="NEUTRAL AND BASIC AMINO ACID TRANSPORT PROTEIN RBAT"/>
    <property type="match status" value="1"/>
</dbReference>
<proteinExistence type="predicted"/>
<dbReference type="Pfam" id="PF00128">
    <property type="entry name" value="Alpha-amylase"/>
    <property type="match status" value="1"/>
</dbReference>
<name>A0ABQ1K233_9FLAO</name>
<reference evidence="5" key="1">
    <citation type="journal article" date="2019" name="Int. J. Syst. Evol. Microbiol.">
        <title>The Global Catalogue of Microorganisms (GCM) 10K type strain sequencing project: providing services to taxonomists for standard genome sequencing and annotation.</title>
        <authorList>
            <consortium name="The Broad Institute Genomics Platform"/>
            <consortium name="The Broad Institute Genome Sequencing Center for Infectious Disease"/>
            <person name="Wu L."/>
            <person name="Ma J."/>
        </authorList>
    </citation>
    <scope>NUCLEOTIDE SEQUENCE [LARGE SCALE GENOMIC DNA]</scope>
    <source>
        <strain evidence="5">CGMCC 1.15461</strain>
    </source>
</reference>
<dbReference type="PANTHER" id="PTHR10357">
    <property type="entry name" value="ALPHA-AMYLASE FAMILY MEMBER"/>
    <property type="match status" value="1"/>
</dbReference>